<feature type="domain" description="HVO-0513-like N-terminal" evidence="4">
    <location>
        <begin position="16"/>
        <end position="148"/>
    </location>
</feature>
<evidence type="ECO:0000313" key="6">
    <source>
        <dbReference type="Proteomes" id="UP000319894"/>
    </source>
</evidence>
<gene>
    <name evidence="5" type="ORF">DP107_11255</name>
</gene>
<evidence type="ECO:0000256" key="2">
    <source>
        <dbReference type="ARBA" id="ARBA00023163"/>
    </source>
</evidence>
<dbReference type="Proteomes" id="UP000319894">
    <property type="component" value="Unassembled WGS sequence"/>
</dbReference>
<dbReference type="Pfam" id="PF04967">
    <property type="entry name" value="HTH_10"/>
    <property type="match status" value="1"/>
</dbReference>
<dbReference type="EMBL" id="QMDX01000006">
    <property type="protein sequence ID" value="TSD13736.1"/>
    <property type="molecule type" value="Genomic_DNA"/>
</dbReference>
<dbReference type="InterPro" id="IPR056493">
    <property type="entry name" value="HVO_0513_N"/>
</dbReference>
<name>A0A554N8L1_9EURY</name>
<organism evidence="5 6">
    <name type="scientific">Haloglomus irregulare</name>
    <dbReference type="NCBI Taxonomy" id="2234134"/>
    <lineage>
        <taxon>Archaea</taxon>
        <taxon>Methanobacteriati</taxon>
        <taxon>Methanobacteriota</taxon>
        <taxon>Stenosarchaea group</taxon>
        <taxon>Halobacteria</taxon>
        <taxon>Halobacteriales</taxon>
        <taxon>Natronomonadaceae</taxon>
        <taxon>Haloglomus</taxon>
    </lineage>
</organism>
<dbReference type="PANTHER" id="PTHR34236">
    <property type="entry name" value="DIMETHYL SULFOXIDE REDUCTASE TRANSCRIPTIONAL ACTIVATOR"/>
    <property type="match status" value="1"/>
</dbReference>
<sequence>MRYATVVITPRDGGLNPADAVLVESSTVERDLVHQVNLLNDGTIVMLYSLRGEIDRAVERLRDQDPVIAVDGSGEGEGLVYLHIEPDEISARLMGIIQDNEVVLQTPLECTRGGGIRVTIVGDDATIQRAIDEVPEGVRVSLEGIGDYHPEADKLYGALTARQREVLEAAVEQGYYEVPRRATHEDIAEKVGLSAGTIGEHLRKVEGRVLSSLVTR</sequence>
<evidence type="ECO:0000259" key="3">
    <source>
        <dbReference type="Pfam" id="PF04967"/>
    </source>
</evidence>
<keyword evidence="6" id="KW-1185">Reference proteome</keyword>
<keyword evidence="1" id="KW-0805">Transcription regulation</keyword>
<protein>
    <submittedName>
        <fullName evidence="5">Bacterio-opsin activator</fullName>
    </submittedName>
</protein>
<dbReference type="OrthoDB" id="194393at2157"/>
<evidence type="ECO:0000313" key="5">
    <source>
        <dbReference type="EMBL" id="TSD13736.1"/>
    </source>
</evidence>
<dbReference type="RefSeq" id="WP_144262259.1">
    <property type="nucleotide sequence ID" value="NZ_QMDX01000006.1"/>
</dbReference>
<accession>A0A554N8L1</accession>
<reference evidence="5 6" key="1">
    <citation type="submission" date="2018-06" db="EMBL/GenBank/DDBJ databases">
        <title>Natronomonas sp. F16-60 a new haloarchaeon isolated from a solar saltern of Isla Cristina, Huelva, Spain.</title>
        <authorList>
            <person name="Duran-Viseras A."/>
            <person name="Sanchez-Porro C."/>
            <person name="Ventosa A."/>
        </authorList>
    </citation>
    <scope>NUCLEOTIDE SEQUENCE [LARGE SCALE GENOMIC DNA]</scope>
    <source>
        <strain evidence="5 6">F16-60</strain>
    </source>
</reference>
<proteinExistence type="predicted"/>
<feature type="domain" description="HTH bat-type" evidence="3">
    <location>
        <begin position="159"/>
        <end position="210"/>
    </location>
</feature>
<dbReference type="InParanoid" id="A0A554N8L1"/>
<dbReference type="Gene3D" id="1.10.10.10">
    <property type="entry name" value="Winged helix-like DNA-binding domain superfamily/Winged helix DNA-binding domain"/>
    <property type="match status" value="1"/>
</dbReference>
<comment type="caution">
    <text evidence="5">The sequence shown here is derived from an EMBL/GenBank/DDBJ whole genome shotgun (WGS) entry which is preliminary data.</text>
</comment>
<keyword evidence="2" id="KW-0804">Transcription</keyword>
<evidence type="ECO:0000259" key="4">
    <source>
        <dbReference type="Pfam" id="PF24278"/>
    </source>
</evidence>
<evidence type="ECO:0000256" key="1">
    <source>
        <dbReference type="ARBA" id="ARBA00023015"/>
    </source>
</evidence>
<dbReference type="InterPro" id="IPR007050">
    <property type="entry name" value="HTH_bacterioopsin"/>
</dbReference>
<dbReference type="PANTHER" id="PTHR34236:SF1">
    <property type="entry name" value="DIMETHYL SULFOXIDE REDUCTASE TRANSCRIPTIONAL ACTIVATOR"/>
    <property type="match status" value="1"/>
</dbReference>
<dbReference type="InterPro" id="IPR036388">
    <property type="entry name" value="WH-like_DNA-bd_sf"/>
</dbReference>
<dbReference type="Pfam" id="PF24278">
    <property type="entry name" value="HVO_0513_N"/>
    <property type="match status" value="1"/>
</dbReference>
<dbReference type="AlphaFoldDB" id="A0A554N8L1"/>